<gene>
    <name evidence="5" type="ORF">SAMN05444352_104134</name>
</gene>
<dbReference type="EMBL" id="FZOL01000004">
    <property type="protein sequence ID" value="SNS18000.1"/>
    <property type="molecule type" value="Genomic_DNA"/>
</dbReference>
<dbReference type="InterPro" id="IPR001638">
    <property type="entry name" value="Solute-binding_3/MltF_N"/>
</dbReference>
<keyword evidence="2 3" id="KW-0732">Signal</keyword>
<dbReference type="Pfam" id="PF00497">
    <property type="entry name" value="SBP_bac_3"/>
    <property type="match status" value="1"/>
</dbReference>
<dbReference type="AlphaFoldDB" id="A0A239CD12"/>
<evidence type="ECO:0000313" key="6">
    <source>
        <dbReference type="Proteomes" id="UP000198407"/>
    </source>
</evidence>
<evidence type="ECO:0000259" key="4">
    <source>
        <dbReference type="SMART" id="SM00062"/>
    </source>
</evidence>
<proteinExistence type="inferred from homology"/>
<protein>
    <submittedName>
        <fullName evidence="5">Amino acid ABC transporter substrate-binding protein, PAAT family</fullName>
    </submittedName>
</protein>
<name>A0A239CD12_9PSED</name>
<organism evidence="5 6">
    <name type="scientific">Pseudomonas japonica</name>
    <dbReference type="NCBI Taxonomy" id="256466"/>
    <lineage>
        <taxon>Bacteria</taxon>
        <taxon>Pseudomonadati</taxon>
        <taxon>Pseudomonadota</taxon>
        <taxon>Gammaproteobacteria</taxon>
        <taxon>Pseudomonadales</taxon>
        <taxon>Pseudomonadaceae</taxon>
        <taxon>Pseudomonas</taxon>
    </lineage>
</organism>
<dbReference type="RefSeq" id="WP_042121126.1">
    <property type="nucleotide sequence ID" value="NZ_FZOL01000004.1"/>
</dbReference>
<comment type="similarity">
    <text evidence="1">Belongs to the bacterial solute-binding protein 3 family.</text>
</comment>
<evidence type="ECO:0000256" key="3">
    <source>
        <dbReference type="SAM" id="SignalP"/>
    </source>
</evidence>
<reference evidence="6" key="1">
    <citation type="submission" date="2017-06" db="EMBL/GenBank/DDBJ databases">
        <authorList>
            <person name="Varghese N."/>
            <person name="Submissions S."/>
        </authorList>
    </citation>
    <scope>NUCLEOTIDE SEQUENCE [LARGE SCALE GENOMIC DNA]</scope>
    <source>
        <strain evidence="6">DSM 22348</strain>
    </source>
</reference>
<evidence type="ECO:0000313" key="5">
    <source>
        <dbReference type="EMBL" id="SNS18000.1"/>
    </source>
</evidence>
<dbReference type="PANTHER" id="PTHR35936:SF35">
    <property type="entry name" value="L-CYSTINE-BINDING PROTEIN TCYJ"/>
    <property type="match status" value="1"/>
</dbReference>
<dbReference type="SMART" id="SM00062">
    <property type="entry name" value="PBPb"/>
    <property type="match status" value="1"/>
</dbReference>
<feature type="signal peptide" evidence="3">
    <location>
        <begin position="1"/>
        <end position="20"/>
    </location>
</feature>
<dbReference type="OrthoDB" id="368476at2"/>
<dbReference type="Gene3D" id="3.40.190.10">
    <property type="entry name" value="Periplasmic binding protein-like II"/>
    <property type="match status" value="2"/>
</dbReference>
<dbReference type="PANTHER" id="PTHR35936">
    <property type="entry name" value="MEMBRANE-BOUND LYTIC MUREIN TRANSGLYCOSYLASE F"/>
    <property type="match status" value="1"/>
</dbReference>
<dbReference type="SUPFAM" id="SSF53850">
    <property type="entry name" value="Periplasmic binding protein-like II"/>
    <property type="match status" value="1"/>
</dbReference>
<feature type="chain" id="PRO_5011220419" evidence="3">
    <location>
        <begin position="21"/>
        <end position="258"/>
    </location>
</feature>
<feature type="domain" description="Solute-binding protein family 3/N-terminal" evidence="4">
    <location>
        <begin position="31"/>
        <end position="251"/>
    </location>
</feature>
<dbReference type="STRING" id="1215104.GCA_000730585_05126"/>
<accession>A0A239CD12</accession>
<keyword evidence="6" id="KW-1185">Reference proteome</keyword>
<evidence type="ECO:0000256" key="2">
    <source>
        <dbReference type="ARBA" id="ARBA00022729"/>
    </source>
</evidence>
<evidence type="ECO:0000256" key="1">
    <source>
        <dbReference type="ARBA" id="ARBA00010333"/>
    </source>
</evidence>
<sequence length="258" mass="28258">MRFLIGALFAASLLSPWAHAELMDEVSDRNELRIAIEANTPPFNFRDSTGQLSGFEVELGQMLARELDVHASFVEVTTEDLLPGVQSGKYDIALNQVALSPELQERLDFSTPYSYTRAQLIVRQEEKRLLQSLEAFKGHSLGFVQGSSFAAQAKAVEGVDLRGYQDTTQPIKEVADDQIDALISDRLLVPYAIRDSKLPVTEGASVGPVLSLAIPFQKGSPAFQSALDNALQRVKADGRLAELSKKWFGVDATVPPKP</sequence>
<dbReference type="Proteomes" id="UP000198407">
    <property type="component" value="Unassembled WGS sequence"/>
</dbReference>